<proteinExistence type="predicted"/>
<dbReference type="SMART" id="SM00554">
    <property type="entry name" value="FAS1"/>
    <property type="match status" value="1"/>
</dbReference>
<dbReference type="InterPro" id="IPR050904">
    <property type="entry name" value="Adhesion/Biosynth-related"/>
</dbReference>
<evidence type="ECO:0000313" key="3">
    <source>
        <dbReference type="EMBL" id="PEN05550.1"/>
    </source>
</evidence>
<protein>
    <submittedName>
        <fullName evidence="3">Nex18 symbiotically induced protein</fullName>
    </submittedName>
</protein>
<dbReference type="PANTHER" id="PTHR10900">
    <property type="entry name" value="PERIOSTIN-RELATED"/>
    <property type="match status" value="1"/>
</dbReference>
<evidence type="ECO:0000256" key="1">
    <source>
        <dbReference type="SAM" id="SignalP"/>
    </source>
</evidence>
<dbReference type="AlphaFoldDB" id="A0A2H3NQQ2"/>
<sequence>MTRLLSSFAALLLLVGGFGLSDAKAQAMNDTTNVVEVAVAADGFDTLVTALQATGLDETLQGEGPFTILAPTDEAFAALGDELNRLLEEDNLDELADILSYHVIPAEAFAEDVVGMTEAPTVLGPNVGISVNDGTVTLSGANSAQVVQTDIDASNGVIHVIDSVLLPPEEN</sequence>
<dbReference type="GO" id="GO:0005615">
    <property type="term" value="C:extracellular space"/>
    <property type="evidence" value="ECO:0007669"/>
    <property type="project" value="TreeGrafter"/>
</dbReference>
<dbReference type="PROSITE" id="PS50213">
    <property type="entry name" value="FAS1"/>
    <property type="match status" value="1"/>
</dbReference>
<dbReference type="InterPro" id="IPR000782">
    <property type="entry name" value="FAS1_domain"/>
</dbReference>
<dbReference type="Proteomes" id="UP000221024">
    <property type="component" value="Unassembled WGS sequence"/>
</dbReference>
<dbReference type="InterPro" id="IPR036378">
    <property type="entry name" value="FAS1_dom_sf"/>
</dbReference>
<keyword evidence="4" id="KW-1185">Reference proteome</keyword>
<organism evidence="3 4">
    <name type="scientific">Longimonas halophila</name>
    <dbReference type="NCBI Taxonomy" id="1469170"/>
    <lineage>
        <taxon>Bacteria</taxon>
        <taxon>Pseudomonadati</taxon>
        <taxon>Rhodothermota</taxon>
        <taxon>Rhodothermia</taxon>
        <taxon>Rhodothermales</taxon>
        <taxon>Salisaetaceae</taxon>
        <taxon>Longimonas</taxon>
    </lineage>
</organism>
<evidence type="ECO:0000313" key="4">
    <source>
        <dbReference type="Proteomes" id="UP000221024"/>
    </source>
</evidence>
<feature type="chain" id="PRO_5013709241" evidence="1">
    <location>
        <begin position="28"/>
        <end position="171"/>
    </location>
</feature>
<accession>A0A2H3NQQ2</accession>
<feature type="domain" description="FAS1" evidence="2">
    <location>
        <begin position="31"/>
        <end position="165"/>
    </location>
</feature>
<feature type="signal peptide" evidence="1">
    <location>
        <begin position="1"/>
        <end position="27"/>
    </location>
</feature>
<gene>
    <name evidence="3" type="ORF">CRI93_12710</name>
</gene>
<dbReference type="PANTHER" id="PTHR10900:SF77">
    <property type="entry name" value="FI19380P1"/>
    <property type="match status" value="1"/>
</dbReference>
<keyword evidence="1" id="KW-0732">Signal</keyword>
<reference evidence="3 4" key="1">
    <citation type="submission" date="2017-10" db="EMBL/GenBank/DDBJ databases">
        <title>Draft genome of Longimonas halophila.</title>
        <authorList>
            <person name="Goh K.M."/>
            <person name="Shamsir M.S."/>
            <person name="Lim S.W."/>
        </authorList>
    </citation>
    <scope>NUCLEOTIDE SEQUENCE [LARGE SCALE GENOMIC DNA]</scope>
    <source>
        <strain evidence="3 4">KCTC 42399</strain>
    </source>
</reference>
<dbReference type="OrthoDB" id="9800666at2"/>
<dbReference type="EMBL" id="PDEP01000013">
    <property type="protein sequence ID" value="PEN05550.1"/>
    <property type="molecule type" value="Genomic_DNA"/>
</dbReference>
<dbReference type="FunFam" id="2.30.180.10:FF:000032">
    <property type="entry name" value="Fasciclin domain-containing protein, putative"/>
    <property type="match status" value="1"/>
</dbReference>
<dbReference type="RefSeq" id="WP_098063013.1">
    <property type="nucleotide sequence ID" value="NZ_PDEP01000013.1"/>
</dbReference>
<dbReference type="Pfam" id="PF02469">
    <property type="entry name" value="Fasciclin"/>
    <property type="match status" value="1"/>
</dbReference>
<name>A0A2H3NQQ2_9BACT</name>
<dbReference type="Gene3D" id="2.30.180.10">
    <property type="entry name" value="FAS1 domain"/>
    <property type="match status" value="1"/>
</dbReference>
<comment type="caution">
    <text evidence="3">The sequence shown here is derived from an EMBL/GenBank/DDBJ whole genome shotgun (WGS) entry which is preliminary data.</text>
</comment>
<dbReference type="SUPFAM" id="SSF82153">
    <property type="entry name" value="FAS1 domain"/>
    <property type="match status" value="1"/>
</dbReference>
<evidence type="ECO:0000259" key="2">
    <source>
        <dbReference type="PROSITE" id="PS50213"/>
    </source>
</evidence>